<evidence type="ECO:0000313" key="3">
    <source>
        <dbReference type="Proteomes" id="UP000799776"/>
    </source>
</evidence>
<dbReference type="AlphaFoldDB" id="A0A9P4LYP7"/>
<keyword evidence="3" id="KW-1185">Reference proteome</keyword>
<comment type="caution">
    <text evidence="2">The sequence shown here is derived from an EMBL/GenBank/DDBJ whole genome shotgun (WGS) entry which is preliminary data.</text>
</comment>
<gene>
    <name evidence="2" type="ORF">K490DRAFT_61857</name>
</gene>
<feature type="region of interest" description="Disordered" evidence="1">
    <location>
        <begin position="1"/>
        <end position="53"/>
    </location>
</feature>
<feature type="compositionally biased region" description="Pro residues" evidence="1">
    <location>
        <begin position="1"/>
        <end position="11"/>
    </location>
</feature>
<proteinExistence type="predicted"/>
<evidence type="ECO:0000256" key="1">
    <source>
        <dbReference type="SAM" id="MobiDB-lite"/>
    </source>
</evidence>
<dbReference type="Proteomes" id="UP000799776">
    <property type="component" value="Unassembled WGS sequence"/>
</dbReference>
<organism evidence="2 3">
    <name type="scientific">Saccharata proteae CBS 121410</name>
    <dbReference type="NCBI Taxonomy" id="1314787"/>
    <lineage>
        <taxon>Eukaryota</taxon>
        <taxon>Fungi</taxon>
        <taxon>Dikarya</taxon>
        <taxon>Ascomycota</taxon>
        <taxon>Pezizomycotina</taxon>
        <taxon>Dothideomycetes</taxon>
        <taxon>Dothideomycetes incertae sedis</taxon>
        <taxon>Botryosphaeriales</taxon>
        <taxon>Saccharataceae</taxon>
        <taxon>Saccharata</taxon>
    </lineage>
</organism>
<evidence type="ECO:0000313" key="2">
    <source>
        <dbReference type="EMBL" id="KAF2090538.1"/>
    </source>
</evidence>
<sequence>MTRHPPPPKPNWVPMGAQGAQSAHESPDPSCATPTPASMPCTQAPPVPGRHSAALPSPFPVEASPYAGYLRPMPYHFKQRRLGPRLDPDAPSFVPSGHVQQHDLAPSFDLSDQVQPDNFVPPFGLSQIDSDNFAPPVGFSGETEPDNFAPTFGLSGQAQPDHFDSAFAPFDPVEQHPFTPAFTARQVEQHGFPNFRGHQRFPSTPGIDAIQSHIRESRDLAQTTPYAAAPTSFLEMFAHVARRTNFGMHERMLENERFSLIWLGVTVSILSQLATFPDVNAGLLEIEYRDVGHKLGSFTVSMGHLFDDGETTQIQMWMLAQTIAQVFWTEQASARLERTRANLVWWALCTAVRCFLRMCNGTEEVHSSARHIEEAGRSFWGSELWETAVDQVAMYDELHG</sequence>
<accession>A0A9P4LYP7</accession>
<reference evidence="2" key="1">
    <citation type="journal article" date="2020" name="Stud. Mycol.">
        <title>101 Dothideomycetes genomes: a test case for predicting lifestyles and emergence of pathogens.</title>
        <authorList>
            <person name="Haridas S."/>
            <person name="Albert R."/>
            <person name="Binder M."/>
            <person name="Bloem J."/>
            <person name="Labutti K."/>
            <person name="Salamov A."/>
            <person name="Andreopoulos B."/>
            <person name="Baker S."/>
            <person name="Barry K."/>
            <person name="Bills G."/>
            <person name="Bluhm B."/>
            <person name="Cannon C."/>
            <person name="Castanera R."/>
            <person name="Culley D."/>
            <person name="Daum C."/>
            <person name="Ezra D."/>
            <person name="Gonzalez J."/>
            <person name="Henrissat B."/>
            <person name="Kuo A."/>
            <person name="Liang C."/>
            <person name="Lipzen A."/>
            <person name="Lutzoni F."/>
            <person name="Magnuson J."/>
            <person name="Mondo S."/>
            <person name="Nolan M."/>
            <person name="Ohm R."/>
            <person name="Pangilinan J."/>
            <person name="Park H.-J."/>
            <person name="Ramirez L."/>
            <person name="Alfaro M."/>
            <person name="Sun H."/>
            <person name="Tritt A."/>
            <person name="Yoshinaga Y."/>
            <person name="Zwiers L.-H."/>
            <person name="Turgeon B."/>
            <person name="Goodwin S."/>
            <person name="Spatafora J."/>
            <person name="Crous P."/>
            <person name="Grigoriev I."/>
        </authorList>
    </citation>
    <scope>NUCLEOTIDE SEQUENCE</scope>
    <source>
        <strain evidence="2">CBS 121410</strain>
    </source>
</reference>
<protein>
    <submittedName>
        <fullName evidence="2">Uncharacterized protein</fullName>
    </submittedName>
</protein>
<name>A0A9P4LYP7_9PEZI</name>
<dbReference type="EMBL" id="ML978712">
    <property type="protein sequence ID" value="KAF2090538.1"/>
    <property type="molecule type" value="Genomic_DNA"/>
</dbReference>